<reference evidence="3" key="1">
    <citation type="submission" date="2011-02" db="EMBL/GenBank/DDBJ databases">
        <title>The complete genome of Planctomyces brasiliensis DSM 5305.</title>
        <authorList>
            <person name="Lucas S."/>
            <person name="Copeland A."/>
            <person name="Lapidus A."/>
            <person name="Bruce D."/>
            <person name="Goodwin L."/>
            <person name="Pitluck S."/>
            <person name="Kyrpides N."/>
            <person name="Mavromatis K."/>
            <person name="Pagani I."/>
            <person name="Ivanova N."/>
            <person name="Ovchinnikova G."/>
            <person name="Lu M."/>
            <person name="Detter J.C."/>
            <person name="Han C."/>
            <person name="Land M."/>
            <person name="Hauser L."/>
            <person name="Markowitz V."/>
            <person name="Cheng J.-F."/>
            <person name="Hugenholtz P."/>
            <person name="Woyke T."/>
            <person name="Wu D."/>
            <person name="Tindall B."/>
            <person name="Pomrenke H.G."/>
            <person name="Brambilla E."/>
            <person name="Klenk H.-P."/>
            <person name="Eisen J.A."/>
        </authorList>
    </citation>
    <scope>NUCLEOTIDE SEQUENCE [LARGE SCALE GENOMIC DNA]</scope>
    <source>
        <strain evidence="3">ATCC 49424 / DSM 5305 / JCM 21570 / NBRC 103401 / IFAM 1448</strain>
    </source>
</reference>
<accession>F0SSA6</accession>
<evidence type="ECO:0000313" key="3">
    <source>
        <dbReference type="Proteomes" id="UP000006860"/>
    </source>
</evidence>
<gene>
    <name evidence="2" type="ordered locus">Plabr_0490</name>
</gene>
<sequence length="214" mass="24349">MTTAIIAMLLMTVSGCSLAVMAGKMFMGDPKTPSVFRQRTGIDLIEEDVTSLIVCTTPAFVKAENSALDRDVIEGVYRHFRRQDIACINPNEVDSWLGRIGGVWDDPSEIAQEFDAKYLIHFDIDSVSYRESNSPNFFRGNCHGEVRVYEARGKGDTRQAYLIFQHEFKSSYPNHYPISSDNMSERTFAEQYNRRVAEELARLFYDAPAADQMF</sequence>
<evidence type="ECO:0008006" key="4">
    <source>
        <dbReference type="Google" id="ProtNLM"/>
    </source>
</evidence>
<dbReference type="EMBL" id="CP002546">
    <property type="protein sequence ID" value="ADY58117.1"/>
    <property type="molecule type" value="Genomic_DNA"/>
</dbReference>
<name>F0SSA6_RUBBR</name>
<dbReference type="eggNOG" id="ENOG5033ZCF">
    <property type="taxonomic scope" value="Bacteria"/>
</dbReference>
<protein>
    <recommendedName>
        <fullName evidence="4">Lipoprotein</fullName>
    </recommendedName>
</protein>
<dbReference type="HOGENOM" id="CLU_1288075_0_0_0"/>
<feature type="chain" id="PRO_5003260886" description="Lipoprotein" evidence="1">
    <location>
        <begin position="20"/>
        <end position="214"/>
    </location>
</feature>
<keyword evidence="1" id="KW-0732">Signal</keyword>
<dbReference type="KEGG" id="pbs:Plabr_0490"/>
<evidence type="ECO:0000313" key="2">
    <source>
        <dbReference type="EMBL" id="ADY58117.1"/>
    </source>
</evidence>
<dbReference type="Proteomes" id="UP000006860">
    <property type="component" value="Chromosome"/>
</dbReference>
<keyword evidence="3" id="KW-1185">Reference proteome</keyword>
<dbReference type="STRING" id="756272.Plabr_0490"/>
<organism evidence="2 3">
    <name type="scientific">Rubinisphaera brasiliensis (strain ATCC 49424 / DSM 5305 / JCM 21570 / IAM 15109 / NBRC 103401 / IFAM 1448)</name>
    <name type="common">Planctomyces brasiliensis</name>
    <dbReference type="NCBI Taxonomy" id="756272"/>
    <lineage>
        <taxon>Bacteria</taxon>
        <taxon>Pseudomonadati</taxon>
        <taxon>Planctomycetota</taxon>
        <taxon>Planctomycetia</taxon>
        <taxon>Planctomycetales</taxon>
        <taxon>Planctomycetaceae</taxon>
        <taxon>Rubinisphaera</taxon>
    </lineage>
</organism>
<proteinExistence type="predicted"/>
<feature type="signal peptide" evidence="1">
    <location>
        <begin position="1"/>
        <end position="19"/>
    </location>
</feature>
<dbReference type="OrthoDB" id="213748at2"/>
<evidence type="ECO:0000256" key="1">
    <source>
        <dbReference type="SAM" id="SignalP"/>
    </source>
</evidence>
<dbReference type="AlphaFoldDB" id="F0SSA6"/>
<dbReference type="RefSeq" id="WP_013626861.1">
    <property type="nucleotide sequence ID" value="NC_015174.1"/>
</dbReference>